<evidence type="ECO:0000313" key="3">
    <source>
        <dbReference type="Proteomes" id="UP000590647"/>
    </source>
</evidence>
<dbReference type="AlphaFoldDB" id="A0A7W9LWF9"/>
<reference evidence="2 3" key="1">
    <citation type="submission" date="2020-08" db="EMBL/GenBank/DDBJ databases">
        <title>Sequencing the genomes of 1000 actinobacteria strains.</title>
        <authorList>
            <person name="Klenk H.-P."/>
        </authorList>
    </citation>
    <scope>NUCLEOTIDE SEQUENCE [LARGE SCALE GENOMIC DNA]</scope>
    <source>
        <strain evidence="2 3">DSM 40084</strain>
    </source>
</reference>
<feature type="compositionally biased region" description="Low complexity" evidence="1">
    <location>
        <begin position="71"/>
        <end position="87"/>
    </location>
</feature>
<feature type="region of interest" description="Disordered" evidence="1">
    <location>
        <begin position="1"/>
        <end position="87"/>
    </location>
</feature>
<protein>
    <submittedName>
        <fullName evidence="2">Uncharacterized protein</fullName>
    </submittedName>
</protein>
<evidence type="ECO:0000313" key="2">
    <source>
        <dbReference type="EMBL" id="MBB5798462.1"/>
    </source>
</evidence>
<keyword evidence="3" id="KW-1185">Reference proteome</keyword>
<dbReference type="RefSeq" id="WP_184990134.1">
    <property type="nucleotide sequence ID" value="NZ_JACHNE010000001.1"/>
</dbReference>
<dbReference type="EMBL" id="JACHNE010000001">
    <property type="protein sequence ID" value="MBB5798462.1"/>
    <property type="molecule type" value="Genomic_DNA"/>
</dbReference>
<comment type="caution">
    <text evidence="2">The sequence shown here is derived from an EMBL/GenBank/DDBJ whole genome shotgun (WGS) entry which is preliminary data.</text>
</comment>
<name>A0A7W9LWF9_9ACTN</name>
<dbReference type="Proteomes" id="UP000590647">
    <property type="component" value="Unassembled WGS sequence"/>
</dbReference>
<gene>
    <name evidence="2" type="ORF">HDA41_006426</name>
</gene>
<accession>A0A7W9LWF9</accession>
<organism evidence="2 3">
    <name type="scientific">Streptomyces caelestis</name>
    <dbReference type="NCBI Taxonomy" id="36816"/>
    <lineage>
        <taxon>Bacteria</taxon>
        <taxon>Bacillati</taxon>
        <taxon>Actinomycetota</taxon>
        <taxon>Actinomycetes</taxon>
        <taxon>Kitasatosporales</taxon>
        <taxon>Streptomycetaceae</taxon>
        <taxon>Streptomyces</taxon>
    </lineage>
</organism>
<feature type="compositionally biased region" description="Basic and acidic residues" evidence="1">
    <location>
        <begin position="40"/>
        <end position="50"/>
    </location>
</feature>
<proteinExistence type="predicted"/>
<evidence type="ECO:0000256" key="1">
    <source>
        <dbReference type="SAM" id="MobiDB-lite"/>
    </source>
</evidence>
<sequence>MHDPVQHATAGAGRETGAKTAHSPDHGHGRGGGGAGADRPGLDGRGRGEQIPRLGGGRTVDARPRKSAQESSTGSPSASVPAASRSPQVITQAPLLLNAESSLSFEKPLRRDDRKGDIRFDCESTSCALESDTSVFVQMFTDEAVSLDECRFLLGGAERHRWPLASVAAGSQICVKHPSGDIALLVVQTKSTALPELAFLMVDMTVWKKAV</sequence>